<keyword evidence="3" id="KW-1185">Reference proteome</keyword>
<keyword evidence="1" id="KW-0175">Coiled coil</keyword>
<accession>A0A0B6S578</accession>
<dbReference type="Proteomes" id="UP000031838">
    <property type="component" value="Chromosome 1"/>
</dbReference>
<evidence type="ECO:0008006" key="4">
    <source>
        <dbReference type="Google" id="ProtNLM"/>
    </source>
</evidence>
<organism evidence="2 3">
    <name type="scientific">Burkholderia plantarii</name>
    <dbReference type="NCBI Taxonomy" id="41899"/>
    <lineage>
        <taxon>Bacteria</taxon>
        <taxon>Pseudomonadati</taxon>
        <taxon>Pseudomonadota</taxon>
        <taxon>Betaproteobacteria</taxon>
        <taxon>Burkholderiales</taxon>
        <taxon>Burkholderiaceae</taxon>
        <taxon>Burkholderia</taxon>
    </lineage>
</organism>
<protein>
    <recommendedName>
        <fullName evidence="4">Rad50/SbcC-type AAA domain-containing protein</fullName>
    </recommendedName>
</protein>
<sequence length="643" mass="72669">MILFKPTLLVRRLVVQKDRRAVVDITFHEGLNVITGENSSGKSTVVRFIAFAIGAENIAFNQIAQLCNDVYLEISANDAIVTLRRSVDKQILQPLSLFWGELEGAIGAAPSLWQQYPFKRSEHKESFSQILFRILEMPELRGDSGSNITMHQLMRLIYSDQETPHSDLFRFDRFDKAITRAAVGDYLLGIDSSELYELRLQESADEKEAASLRTSTKTIYSTFGRSGAKLSLEFIDNEIGTLGREIAELQQSLNTARSAPLSRGSSTKEDNALRSKLTSSHARLSVLKDRKFELEAEIADSELFLKELNDRILSLEESTAAQSYLGNAIFSFCPSCFSSLPEDGGDNLTCKLCKSKIHEDSAKSQLARMRNELALQRKESLQIRSNQLADLQSIIIDLPAVEKELKALEAEYRSSQSQWRSPHEIQLESIARQIGSKEQELKNSLELKKLADLLEALGKQLSEVEARLEFTRGRIEAVARQQQSRREHAYLSVADNLKMILKEDLLRQAEFANAEEIDIDFAANRLMIDRQRQFSASSMVFLRHGFHLALLLSSMEQAYFRYPRLLIIDGIEDGGMEVDRSYNFQRMIARHSQESNVTHQIIMTTANICPDLDSNKYIVGRKFTTARKSIDIIGHPGARDSTA</sequence>
<dbReference type="KEGG" id="bgp:BGL_1c28990"/>
<dbReference type="HOGENOM" id="CLU_029252_0_0_4"/>
<reference evidence="2 3" key="2">
    <citation type="journal article" date="2016" name="Appl. Microbiol. Biotechnol.">
        <title>Mutations improving production and secretion of extracellular lipase by Burkholderia glumae PG1.</title>
        <authorList>
            <person name="Knapp A."/>
            <person name="Voget S."/>
            <person name="Gao R."/>
            <person name="Zaburannyi N."/>
            <person name="Krysciak D."/>
            <person name="Breuer M."/>
            <person name="Hauer B."/>
            <person name="Streit W.R."/>
            <person name="Muller R."/>
            <person name="Daniel R."/>
            <person name="Jaeger K.E."/>
        </authorList>
    </citation>
    <scope>NUCLEOTIDE SEQUENCE [LARGE SCALE GENOMIC DNA]</scope>
    <source>
        <strain evidence="2 3">PG1</strain>
    </source>
</reference>
<dbReference type="AlphaFoldDB" id="A0A0B6S578"/>
<evidence type="ECO:0000313" key="3">
    <source>
        <dbReference type="Proteomes" id="UP000031838"/>
    </source>
</evidence>
<dbReference type="PANTHER" id="PTHR32114">
    <property type="entry name" value="ABC TRANSPORTER ABCH.3"/>
    <property type="match status" value="1"/>
</dbReference>
<dbReference type="InterPro" id="IPR027417">
    <property type="entry name" value="P-loop_NTPase"/>
</dbReference>
<dbReference type="PANTHER" id="PTHR32114:SF2">
    <property type="entry name" value="ABC TRANSPORTER ABCH.3"/>
    <property type="match status" value="1"/>
</dbReference>
<name>A0A0B6S578_BURPL</name>
<dbReference type="SUPFAM" id="SSF52540">
    <property type="entry name" value="P-loop containing nucleoside triphosphate hydrolases"/>
    <property type="match status" value="1"/>
</dbReference>
<evidence type="ECO:0000256" key="1">
    <source>
        <dbReference type="SAM" id="Coils"/>
    </source>
</evidence>
<proteinExistence type="predicted"/>
<feature type="coiled-coil region" evidence="1">
    <location>
        <begin position="447"/>
        <end position="481"/>
    </location>
</feature>
<reference evidence="3" key="1">
    <citation type="submission" date="2011-03" db="EMBL/GenBank/DDBJ databases">
        <authorList>
            <person name="Voget S."/>
            <person name="Streit W.R."/>
            <person name="Jaeger K.E."/>
            <person name="Daniel R."/>
        </authorList>
    </citation>
    <scope>NUCLEOTIDE SEQUENCE [LARGE SCALE GENOMIC DNA]</scope>
    <source>
        <strain evidence="3">PG1</strain>
    </source>
</reference>
<dbReference type="EMBL" id="CP002580">
    <property type="protein sequence ID" value="AJK47376.1"/>
    <property type="molecule type" value="Genomic_DNA"/>
</dbReference>
<gene>
    <name evidence="2" type="ORF">BGL_1c28990</name>
</gene>
<dbReference type="Gene3D" id="3.40.50.300">
    <property type="entry name" value="P-loop containing nucleotide triphosphate hydrolases"/>
    <property type="match status" value="1"/>
</dbReference>
<feature type="coiled-coil region" evidence="1">
    <location>
        <begin position="359"/>
        <end position="418"/>
    </location>
</feature>
<evidence type="ECO:0000313" key="2">
    <source>
        <dbReference type="EMBL" id="AJK47376.1"/>
    </source>
</evidence>